<dbReference type="EMBL" id="JBHSJG010000018">
    <property type="protein sequence ID" value="MFC4987175.1"/>
    <property type="molecule type" value="Genomic_DNA"/>
</dbReference>
<accession>A0ABD5QBP3</accession>
<keyword evidence="1" id="KW-0472">Membrane</keyword>
<gene>
    <name evidence="3" type="ORF">ACFPFO_05225</name>
</gene>
<feature type="transmembrane region" description="Helical" evidence="1">
    <location>
        <begin position="47"/>
        <end position="65"/>
    </location>
</feature>
<evidence type="ECO:0000313" key="3">
    <source>
        <dbReference type="EMBL" id="MFC4987175.1"/>
    </source>
</evidence>
<dbReference type="InterPro" id="IPR058674">
    <property type="entry name" value="DUF8054_N"/>
</dbReference>
<sequence>MAVPDALDGLRRPEFTGDARCWPCTVLNGTILWMAVTVVAMAGRLRLAAALGIVGIAAIWLRGYLVPYTPRFAPRLAAVLPGDPFDHAREVGSLADVVDVGDERAAAILDEALESGRLAPDARRAWREAAARYRELEVPDLAARVSDRVPAEARAERRWGTDYVVLDAPDGQTLCPRPVAVADLAAADALEAAAGPAGERERLAAADPFRALLESCPLCGDTLAIARSPCCGAAPPGTATDERQLVCEACPVRLYVYDES</sequence>
<name>A0ABD5QBP3_9EURY</name>
<organism evidence="3 4">
    <name type="scientific">Saliphagus infecundisoli</name>
    <dbReference type="NCBI Taxonomy" id="1849069"/>
    <lineage>
        <taxon>Archaea</taxon>
        <taxon>Methanobacteriati</taxon>
        <taxon>Methanobacteriota</taxon>
        <taxon>Stenosarchaea group</taxon>
        <taxon>Halobacteria</taxon>
        <taxon>Halobacteriales</taxon>
        <taxon>Natrialbaceae</taxon>
        <taxon>Saliphagus</taxon>
    </lineage>
</organism>
<dbReference type="Proteomes" id="UP001595925">
    <property type="component" value="Unassembled WGS sequence"/>
</dbReference>
<proteinExistence type="predicted"/>
<dbReference type="RefSeq" id="WP_224828526.1">
    <property type="nucleotide sequence ID" value="NZ_JAIVEF010000007.1"/>
</dbReference>
<reference evidence="3 4" key="1">
    <citation type="journal article" date="2019" name="Int. J. Syst. Evol. Microbiol.">
        <title>The Global Catalogue of Microorganisms (GCM) 10K type strain sequencing project: providing services to taxonomists for standard genome sequencing and annotation.</title>
        <authorList>
            <consortium name="The Broad Institute Genomics Platform"/>
            <consortium name="The Broad Institute Genome Sequencing Center for Infectious Disease"/>
            <person name="Wu L."/>
            <person name="Ma J."/>
        </authorList>
    </citation>
    <scope>NUCLEOTIDE SEQUENCE [LARGE SCALE GENOMIC DNA]</scope>
    <source>
        <strain evidence="3 4">CGMCC 1.15824</strain>
    </source>
</reference>
<dbReference type="Pfam" id="PF26236">
    <property type="entry name" value="DUF8054_N"/>
    <property type="match status" value="1"/>
</dbReference>
<evidence type="ECO:0000313" key="4">
    <source>
        <dbReference type="Proteomes" id="UP001595925"/>
    </source>
</evidence>
<keyword evidence="1" id="KW-0812">Transmembrane</keyword>
<protein>
    <recommendedName>
        <fullName evidence="2">DUF8054 domain-containing protein</fullName>
    </recommendedName>
</protein>
<keyword evidence="4" id="KW-1185">Reference proteome</keyword>
<evidence type="ECO:0000256" key="1">
    <source>
        <dbReference type="SAM" id="Phobius"/>
    </source>
</evidence>
<comment type="caution">
    <text evidence="3">The sequence shown here is derived from an EMBL/GenBank/DDBJ whole genome shotgun (WGS) entry which is preliminary data.</text>
</comment>
<dbReference type="AlphaFoldDB" id="A0ABD5QBP3"/>
<evidence type="ECO:0000259" key="2">
    <source>
        <dbReference type="Pfam" id="PF26236"/>
    </source>
</evidence>
<keyword evidence="1" id="KW-1133">Transmembrane helix</keyword>
<feature type="transmembrane region" description="Helical" evidence="1">
    <location>
        <begin position="21"/>
        <end position="41"/>
    </location>
</feature>
<feature type="domain" description="DUF8054" evidence="2">
    <location>
        <begin position="8"/>
        <end position="86"/>
    </location>
</feature>